<dbReference type="InterPro" id="IPR051400">
    <property type="entry name" value="HAD-like_hydrolase"/>
</dbReference>
<dbReference type="SUPFAM" id="SSF56784">
    <property type="entry name" value="HAD-like"/>
    <property type="match status" value="1"/>
</dbReference>
<dbReference type="Gene3D" id="1.10.150.520">
    <property type="match status" value="1"/>
</dbReference>
<keyword evidence="2" id="KW-0479">Metal-binding</keyword>
<sequence length="238" mass="27699">MYRNYIFDFYGTLADIRTDEENPLLWEKMSEIYSALGACYSAAQIRERFRFLEREESRRIGGEEAEPDLTKVFALLYQEKKVPCDVQQAKMTAITFRALSREYIRAYDGVKELLGELRRREKKVYLLSNAQTDFTRPEIEMLGLTPYFDGIFISSEQGCKKPSPVFFESLLRHFELNPAECIMIGNDESADITGARRAGMDSLYIHTDISPKEYGRVQATYRVMDGDFRKIRNLVLRD</sequence>
<keyword evidence="3 5" id="KW-0378">Hydrolase</keyword>
<evidence type="ECO:0000313" key="6">
    <source>
        <dbReference type="Proteomes" id="UP000236311"/>
    </source>
</evidence>
<dbReference type="PANTHER" id="PTHR46470">
    <property type="entry name" value="N-ACYLNEURAMINATE-9-PHOSPHATASE"/>
    <property type="match status" value="1"/>
</dbReference>
<dbReference type="AlphaFoldDB" id="A0A2K4ZAA2"/>
<dbReference type="EMBL" id="OFSM01000001">
    <property type="protein sequence ID" value="SOY27388.1"/>
    <property type="molecule type" value="Genomic_DNA"/>
</dbReference>
<dbReference type="SFLD" id="SFLDG01129">
    <property type="entry name" value="C1.5:_HAD__Beta-PGM__Phosphata"/>
    <property type="match status" value="1"/>
</dbReference>
<organism evidence="5 6">
    <name type="scientific">Acetatifactor muris</name>
    <dbReference type="NCBI Taxonomy" id="879566"/>
    <lineage>
        <taxon>Bacteria</taxon>
        <taxon>Bacillati</taxon>
        <taxon>Bacillota</taxon>
        <taxon>Clostridia</taxon>
        <taxon>Lachnospirales</taxon>
        <taxon>Lachnospiraceae</taxon>
        <taxon>Acetatifactor</taxon>
    </lineage>
</organism>
<dbReference type="Proteomes" id="UP000236311">
    <property type="component" value="Unassembled WGS sequence"/>
</dbReference>
<dbReference type="NCBIfam" id="TIGR01549">
    <property type="entry name" value="HAD-SF-IA-v1"/>
    <property type="match status" value="1"/>
</dbReference>
<dbReference type="NCBIfam" id="TIGR01509">
    <property type="entry name" value="HAD-SF-IA-v3"/>
    <property type="match status" value="1"/>
</dbReference>
<gene>
    <name evidence="5" type="primary">yfnB_1</name>
    <name evidence="5" type="ORF">AMURIS_00092</name>
</gene>
<keyword evidence="4" id="KW-0460">Magnesium</keyword>
<evidence type="ECO:0000256" key="1">
    <source>
        <dbReference type="ARBA" id="ARBA00001946"/>
    </source>
</evidence>
<name>A0A2K4ZAA2_9FIRM</name>
<dbReference type="InterPro" id="IPR006439">
    <property type="entry name" value="HAD-SF_hydro_IA"/>
</dbReference>
<dbReference type="SFLD" id="SFLDS00003">
    <property type="entry name" value="Haloacid_Dehalogenase"/>
    <property type="match status" value="1"/>
</dbReference>
<dbReference type="GO" id="GO:0046872">
    <property type="term" value="F:metal ion binding"/>
    <property type="evidence" value="ECO:0007669"/>
    <property type="project" value="UniProtKB-KW"/>
</dbReference>
<dbReference type="InterPro" id="IPR023214">
    <property type="entry name" value="HAD_sf"/>
</dbReference>
<dbReference type="GO" id="GO:0044281">
    <property type="term" value="P:small molecule metabolic process"/>
    <property type="evidence" value="ECO:0007669"/>
    <property type="project" value="UniProtKB-ARBA"/>
</dbReference>
<protein>
    <submittedName>
        <fullName evidence="5">HAD-hydrolase YfnB</fullName>
        <ecNumber evidence="5">3.-.-.-</ecNumber>
    </submittedName>
</protein>
<dbReference type="InterPro" id="IPR036412">
    <property type="entry name" value="HAD-like_sf"/>
</dbReference>
<keyword evidence="6" id="KW-1185">Reference proteome</keyword>
<evidence type="ECO:0000256" key="3">
    <source>
        <dbReference type="ARBA" id="ARBA00022801"/>
    </source>
</evidence>
<dbReference type="Pfam" id="PF00702">
    <property type="entry name" value="Hydrolase"/>
    <property type="match status" value="1"/>
</dbReference>
<dbReference type="PANTHER" id="PTHR46470:SF2">
    <property type="entry name" value="GLYCERALDEHYDE 3-PHOSPHATE PHOSPHATASE"/>
    <property type="match status" value="1"/>
</dbReference>
<dbReference type="EC" id="3.-.-.-" evidence="5"/>
<evidence type="ECO:0000256" key="4">
    <source>
        <dbReference type="ARBA" id="ARBA00022842"/>
    </source>
</evidence>
<dbReference type="RefSeq" id="WP_103237525.1">
    <property type="nucleotide sequence ID" value="NZ_JANJZD010000008.1"/>
</dbReference>
<dbReference type="PRINTS" id="PR00413">
    <property type="entry name" value="HADHALOGNASE"/>
</dbReference>
<comment type="cofactor">
    <cofactor evidence="1">
        <name>Mg(2+)</name>
        <dbReference type="ChEBI" id="CHEBI:18420"/>
    </cofactor>
</comment>
<reference evidence="5 6" key="1">
    <citation type="submission" date="2018-01" db="EMBL/GenBank/DDBJ databases">
        <authorList>
            <person name="Gaut B.S."/>
            <person name="Morton B.R."/>
            <person name="Clegg M.T."/>
            <person name="Duvall M.R."/>
        </authorList>
    </citation>
    <scope>NUCLEOTIDE SEQUENCE [LARGE SCALE GENOMIC DNA]</scope>
    <source>
        <strain evidence="5">GP69</strain>
    </source>
</reference>
<dbReference type="OrthoDB" id="264363at2"/>
<dbReference type="Gene3D" id="3.40.50.1000">
    <property type="entry name" value="HAD superfamily/HAD-like"/>
    <property type="match status" value="1"/>
</dbReference>
<evidence type="ECO:0000313" key="5">
    <source>
        <dbReference type="EMBL" id="SOY27388.1"/>
    </source>
</evidence>
<accession>A0A2K4ZAA2</accession>
<proteinExistence type="predicted"/>
<dbReference type="GO" id="GO:0016791">
    <property type="term" value="F:phosphatase activity"/>
    <property type="evidence" value="ECO:0007669"/>
    <property type="project" value="TreeGrafter"/>
</dbReference>
<evidence type="ECO:0000256" key="2">
    <source>
        <dbReference type="ARBA" id="ARBA00022723"/>
    </source>
</evidence>